<feature type="non-terminal residue" evidence="2">
    <location>
        <position position="68"/>
    </location>
</feature>
<dbReference type="PANTHER" id="PTHR13639:SF2">
    <property type="entry name" value="CYTOCHROME C OXIDASE ASSEMBLY FACTOR 4 HOMOLOG, MITOCHONDRIAL"/>
    <property type="match status" value="1"/>
</dbReference>
<dbReference type="EMBL" id="KL218124">
    <property type="protein sequence ID" value="KFP02371.1"/>
    <property type="molecule type" value="Genomic_DNA"/>
</dbReference>
<feature type="region of interest" description="Disordered" evidence="1">
    <location>
        <begin position="1"/>
        <end position="24"/>
    </location>
</feature>
<protein>
    <recommendedName>
        <fullName evidence="4">COA4 factor</fullName>
    </recommendedName>
</protein>
<evidence type="ECO:0000313" key="2">
    <source>
        <dbReference type="EMBL" id="KFP02371.1"/>
    </source>
</evidence>
<dbReference type="AlphaFoldDB" id="A0A091IRX6"/>
<evidence type="ECO:0008006" key="4">
    <source>
        <dbReference type="Google" id="ProtNLM"/>
    </source>
</evidence>
<gene>
    <name evidence="2" type="ORF">N300_04227</name>
</gene>
<accession>A0A091IRX6</accession>
<reference evidence="2 3" key="1">
    <citation type="submission" date="2014-04" db="EMBL/GenBank/DDBJ databases">
        <title>Genome evolution of avian class.</title>
        <authorList>
            <person name="Zhang G."/>
            <person name="Li C."/>
        </authorList>
    </citation>
    <scope>NUCLEOTIDE SEQUENCE [LARGE SCALE GENOMIC DNA]</scope>
    <source>
        <strain evidence="2">BGI_N300</strain>
    </source>
</reference>
<dbReference type="Proteomes" id="UP000054308">
    <property type="component" value="Unassembled WGS sequence"/>
</dbReference>
<dbReference type="InterPro" id="IPR039870">
    <property type="entry name" value="Coa4-like"/>
</dbReference>
<keyword evidence="3" id="KW-1185">Reference proteome</keyword>
<dbReference type="GO" id="GO:0033617">
    <property type="term" value="P:mitochondrial respiratory chain complex IV assembly"/>
    <property type="evidence" value="ECO:0007669"/>
    <property type="project" value="InterPro"/>
</dbReference>
<dbReference type="PANTHER" id="PTHR13639">
    <property type="entry name" value="CYTOCHROME C OXIDASE ASSEMBLY FACTOR 4 HOMOLOG, MITOCHONDRIAL"/>
    <property type="match status" value="1"/>
</dbReference>
<evidence type="ECO:0000256" key="1">
    <source>
        <dbReference type="SAM" id="MobiDB-lite"/>
    </source>
</evidence>
<sequence>MARPGHARNHSRLEEVGAEDAEDPLDSIISQSGCREQHQELQFCMAEKRDWRQCQNHLRAFGDCMAQQ</sequence>
<dbReference type="STRING" id="9244.A0A091IRX6"/>
<evidence type="ECO:0000313" key="3">
    <source>
        <dbReference type="Proteomes" id="UP000054308"/>
    </source>
</evidence>
<dbReference type="GO" id="GO:0005758">
    <property type="term" value="C:mitochondrial intermembrane space"/>
    <property type="evidence" value="ECO:0007669"/>
    <property type="project" value="InterPro"/>
</dbReference>
<name>A0A091IRX6_CALAN</name>
<proteinExistence type="predicted"/>
<feature type="compositionally biased region" description="Basic residues" evidence="1">
    <location>
        <begin position="1"/>
        <end position="10"/>
    </location>
</feature>
<organism evidence="2 3">
    <name type="scientific">Calypte anna</name>
    <name type="common">Anna's hummingbird</name>
    <name type="synonym">Archilochus anna</name>
    <dbReference type="NCBI Taxonomy" id="9244"/>
    <lineage>
        <taxon>Eukaryota</taxon>
        <taxon>Metazoa</taxon>
        <taxon>Chordata</taxon>
        <taxon>Craniata</taxon>
        <taxon>Vertebrata</taxon>
        <taxon>Euteleostomi</taxon>
        <taxon>Archelosauria</taxon>
        <taxon>Archosauria</taxon>
        <taxon>Dinosauria</taxon>
        <taxon>Saurischia</taxon>
        <taxon>Theropoda</taxon>
        <taxon>Coelurosauria</taxon>
        <taxon>Aves</taxon>
        <taxon>Neognathae</taxon>
        <taxon>Neoaves</taxon>
        <taxon>Strisores</taxon>
        <taxon>Apodiformes</taxon>
        <taxon>Trochilidae</taxon>
        <taxon>Calypte</taxon>
    </lineage>
</organism>